<gene>
    <name evidence="2" type="ORF">DMT42_14940</name>
</gene>
<dbReference type="AlphaFoldDB" id="A0A2U9P1Q2"/>
<organism evidence="2 3">
    <name type="scientific">Streptomyces actuosus</name>
    <dbReference type="NCBI Taxonomy" id="1885"/>
    <lineage>
        <taxon>Bacteria</taxon>
        <taxon>Bacillati</taxon>
        <taxon>Actinomycetota</taxon>
        <taxon>Actinomycetes</taxon>
        <taxon>Kitasatosporales</taxon>
        <taxon>Streptomycetaceae</taxon>
        <taxon>Streptomyces</taxon>
    </lineage>
</organism>
<feature type="transmembrane region" description="Helical" evidence="1">
    <location>
        <begin position="6"/>
        <end position="24"/>
    </location>
</feature>
<dbReference type="Proteomes" id="UP000247634">
    <property type="component" value="Chromosome"/>
</dbReference>
<protein>
    <recommendedName>
        <fullName evidence="4">DUF3592 domain-containing protein</fullName>
    </recommendedName>
</protein>
<evidence type="ECO:0000313" key="2">
    <source>
        <dbReference type="EMBL" id="AWT43487.1"/>
    </source>
</evidence>
<evidence type="ECO:0000256" key="1">
    <source>
        <dbReference type="SAM" id="Phobius"/>
    </source>
</evidence>
<keyword evidence="1" id="KW-1133">Transmembrane helix</keyword>
<keyword evidence="1" id="KW-0472">Membrane</keyword>
<keyword evidence="3" id="KW-1185">Reference proteome</keyword>
<dbReference type="KEGG" id="sact:DMT42_14940"/>
<feature type="transmembrane region" description="Helical" evidence="1">
    <location>
        <begin position="116"/>
        <end position="138"/>
    </location>
</feature>
<dbReference type="OrthoDB" id="4221100at2"/>
<name>A0A2U9P1Q2_STRAS</name>
<accession>A0A2U9P1Q2</accession>
<evidence type="ECO:0008006" key="4">
    <source>
        <dbReference type="Google" id="ProtNLM"/>
    </source>
</evidence>
<sequence>MGGGFTVLVWVLVAFFVWGGVATVRRYRQRQAAWESGLTARARVVRAWVTAQAVNNTVRRIQWHEYDYTTHDGRAVRFKESGGPRDRGQGEEVLVYYAAHEPDKATASAPQPGKDLAGTVFVLIMLVVGAAVLLSQWASLSGV</sequence>
<evidence type="ECO:0000313" key="3">
    <source>
        <dbReference type="Proteomes" id="UP000247634"/>
    </source>
</evidence>
<proteinExistence type="predicted"/>
<reference evidence="2 3" key="1">
    <citation type="submission" date="2018-06" db="EMBL/GenBank/DDBJ databases">
        <title>The complete genome sequence of a nosiheptide producer Streptomyces actuosus ATCC 25421: deducing the ability of producing a new class III lantibiotics.</title>
        <authorList>
            <person name="Liu W."/>
            <person name="Sun F."/>
            <person name="Hu Y."/>
        </authorList>
    </citation>
    <scope>NUCLEOTIDE SEQUENCE [LARGE SCALE GENOMIC DNA]</scope>
    <source>
        <strain evidence="2 3">ATCC 25421</strain>
    </source>
</reference>
<dbReference type="RefSeq" id="WP_110628405.1">
    <property type="nucleotide sequence ID" value="NZ_CP029788.1"/>
</dbReference>
<keyword evidence="1" id="KW-0812">Transmembrane</keyword>
<dbReference type="EMBL" id="CP029788">
    <property type="protein sequence ID" value="AWT43487.1"/>
    <property type="molecule type" value="Genomic_DNA"/>
</dbReference>